<proteinExistence type="predicted"/>
<dbReference type="InterPro" id="IPR050109">
    <property type="entry name" value="HTH-type_TetR-like_transc_reg"/>
</dbReference>
<gene>
    <name evidence="6" type="ORF">EDM52_15970</name>
</gene>
<evidence type="ECO:0000256" key="1">
    <source>
        <dbReference type="ARBA" id="ARBA00023015"/>
    </source>
</evidence>
<dbReference type="PRINTS" id="PR00455">
    <property type="entry name" value="HTHTETR"/>
</dbReference>
<reference evidence="6 7" key="1">
    <citation type="submission" date="2018-10" db="EMBL/GenBank/DDBJ databases">
        <title>Phylogenomics of Brevibacillus.</title>
        <authorList>
            <person name="Dunlap C."/>
        </authorList>
    </citation>
    <scope>NUCLEOTIDE SEQUENCE [LARGE SCALE GENOMIC DNA]</scope>
    <source>
        <strain evidence="6 7">JCM 12215</strain>
    </source>
</reference>
<dbReference type="Pfam" id="PF00440">
    <property type="entry name" value="TetR_N"/>
    <property type="match status" value="1"/>
</dbReference>
<dbReference type="Proteomes" id="UP000282028">
    <property type="component" value="Unassembled WGS sequence"/>
</dbReference>
<evidence type="ECO:0000256" key="2">
    <source>
        <dbReference type="ARBA" id="ARBA00023125"/>
    </source>
</evidence>
<dbReference type="GO" id="GO:0003700">
    <property type="term" value="F:DNA-binding transcription factor activity"/>
    <property type="evidence" value="ECO:0007669"/>
    <property type="project" value="TreeGrafter"/>
</dbReference>
<evidence type="ECO:0000313" key="6">
    <source>
        <dbReference type="EMBL" id="RNB71178.1"/>
    </source>
</evidence>
<dbReference type="InterPro" id="IPR036271">
    <property type="entry name" value="Tet_transcr_reg_TetR-rel_C_sf"/>
</dbReference>
<feature type="domain" description="HTH tetR-type" evidence="5">
    <location>
        <begin position="9"/>
        <end position="69"/>
    </location>
</feature>
<evidence type="ECO:0000256" key="3">
    <source>
        <dbReference type="ARBA" id="ARBA00023163"/>
    </source>
</evidence>
<sequence>MKRNQEETNATIRKLLEIARLHFTERGYADTALEDIVQEAQLTRGALYHHFRSKKGLFQAVLESVQQEVAEKVETQAAKSEDVWEQLALGCRAFVGAALEAQNKRILLLDGPAVLGWEEWRRMDEQHSMRLLREQLQGMQQQGQLKPVSIEALTHFLSGALNESALWIAQMADASQALEETAQMISLLLEGFRKPE</sequence>
<keyword evidence="7" id="KW-1185">Reference proteome</keyword>
<name>A0A3M8C661_9BACL</name>
<protein>
    <submittedName>
        <fullName evidence="6">TetR/AcrR family transcriptional regulator</fullName>
    </submittedName>
</protein>
<dbReference type="EMBL" id="RHHR01000029">
    <property type="protein sequence ID" value="RNB71178.1"/>
    <property type="molecule type" value="Genomic_DNA"/>
</dbReference>
<evidence type="ECO:0000256" key="4">
    <source>
        <dbReference type="PROSITE-ProRule" id="PRU00335"/>
    </source>
</evidence>
<dbReference type="RefSeq" id="WP_122909974.1">
    <property type="nucleotide sequence ID" value="NZ_CBCSBE010000009.1"/>
</dbReference>
<dbReference type="InterPro" id="IPR009057">
    <property type="entry name" value="Homeodomain-like_sf"/>
</dbReference>
<dbReference type="SUPFAM" id="SSF48498">
    <property type="entry name" value="Tetracyclin repressor-like, C-terminal domain"/>
    <property type="match status" value="1"/>
</dbReference>
<keyword evidence="2 4" id="KW-0238">DNA-binding</keyword>
<evidence type="ECO:0000313" key="7">
    <source>
        <dbReference type="Proteomes" id="UP000282028"/>
    </source>
</evidence>
<dbReference type="Gene3D" id="1.10.357.10">
    <property type="entry name" value="Tetracycline Repressor, domain 2"/>
    <property type="match status" value="1"/>
</dbReference>
<dbReference type="SUPFAM" id="SSF46689">
    <property type="entry name" value="Homeodomain-like"/>
    <property type="match status" value="1"/>
</dbReference>
<dbReference type="PANTHER" id="PTHR30055">
    <property type="entry name" value="HTH-TYPE TRANSCRIPTIONAL REGULATOR RUTR"/>
    <property type="match status" value="1"/>
</dbReference>
<evidence type="ECO:0000259" key="5">
    <source>
        <dbReference type="PROSITE" id="PS50977"/>
    </source>
</evidence>
<dbReference type="OrthoDB" id="9814200at2"/>
<dbReference type="PROSITE" id="PS50977">
    <property type="entry name" value="HTH_TETR_2"/>
    <property type="match status" value="1"/>
</dbReference>
<feature type="DNA-binding region" description="H-T-H motif" evidence="4">
    <location>
        <begin position="32"/>
        <end position="51"/>
    </location>
</feature>
<organism evidence="6 7">
    <name type="scientific">Brevibacillus invocatus</name>
    <dbReference type="NCBI Taxonomy" id="173959"/>
    <lineage>
        <taxon>Bacteria</taxon>
        <taxon>Bacillati</taxon>
        <taxon>Bacillota</taxon>
        <taxon>Bacilli</taxon>
        <taxon>Bacillales</taxon>
        <taxon>Paenibacillaceae</taxon>
        <taxon>Brevibacillus</taxon>
    </lineage>
</organism>
<dbReference type="AlphaFoldDB" id="A0A3M8C661"/>
<keyword evidence="1" id="KW-0805">Transcription regulation</keyword>
<dbReference type="InterPro" id="IPR049484">
    <property type="entry name" value="Rv0078-like_C"/>
</dbReference>
<comment type="caution">
    <text evidence="6">The sequence shown here is derived from an EMBL/GenBank/DDBJ whole genome shotgun (WGS) entry which is preliminary data.</text>
</comment>
<dbReference type="Pfam" id="PF21351">
    <property type="entry name" value="TetR_C_41"/>
    <property type="match status" value="1"/>
</dbReference>
<dbReference type="PANTHER" id="PTHR30055:SF234">
    <property type="entry name" value="HTH-TYPE TRANSCRIPTIONAL REGULATOR BETI"/>
    <property type="match status" value="1"/>
</dbReference>
<accession>A0A3M8C661</accession>
<dbReference type="GO" id="GO:0000976">
    <property type="term" value="F:transcription cis-regulatory region binding"/>
    <property type="evidence" value="ECO:0007669"/>
    <property type="project" value="TreeGrafter"/>
</dbReference>
<dbReference type="InterPro" id="IPR001647">
    <property type="entry name" value="HTH_TetR"/>
</dbReference>
<keyword evidence="3" id="KW-0804">Transcription</keyword>